<dbReference type="GO" id="GO:0006364">
    <property type="term" value="P:rRNA processing"/>
    <property type="evidence" value="ECO:0007669"/>
    <property type="project" value="UniProtKB-UniRule"/>
</dbReference>
<feature type="region of interest" description="Disordered" evidence="9">
    <location>
        <begin position="71"/>
        <end position="91"/>
    </location>
</feature>
<evidence type="ECO:0000256" key="6">
    <source>
        <dbReference type="ARBA" id="ARBA00023054"/>
    </source>
</evidence>
<comment type="subcellular location">
    <subcellularLocation>
        <location evidence="2 8">Nucleus</location>
        <location evidence="2 8">Nucleolus</location>
    </subcellularLocation>
</comment>
<dbReference type="AlphaFoldDB" id="A0A1E3PIF1"/>
<evidence type="ECO:0000256" key="3">
    <source>
        <dbReference type="ARBA" id="ARBA00007869"/>
    </source>
</evidence>
<reference evidence="10 11" key="1">
    <citation type="journal article" date="2016" name="Proc. Natl. Acad. Sci. U.S.A.">
        <title>Comparative genomics of biotechnologically important yeasts.</title>
        <authorList>
            <person name="Riley R."/>
            <person name="Haridas S."/>
            <person name="Wolfe K.H."/>
            <person name="Lopes M.R."/>
            <person name="Hittinger C.T."/>
            <person name="Goeker M."/>
            <person name="Salamov A.A."/>
            <person name="Wisecaver J.H."/>
            <person name="Long T.M."/>
            <person name="Calvey C.H."/>
            <person name="Aerts A.L."/>
            <person name="Barry K.W."/>
            <person name="Choi C."/>
            <person name="Clum A."/>
            <person name="Coughlan A.Y."/>
            <person name="Deshpande S."/>
            <person name="Douglass A.P."/>
            <person name="Hanson S.J."/>
            <person name="Klenk H.-P."/>
            <person name="LaButti K.M."/>
            <person name="Lapidus A."/>
            <person name="Lindquist E.A."/>
            <person name="Lipzen A.M."/>
            <person name="Meier-Kolthoff J.P."/>
            <person name="Ohm R.A."/>
            <person name="Otillar R.P."/>
            <person name="Pangilinan J.L."/>
            <person name="Peng Y."/>
            <person name="Rokas A."/>
            <person name="Rosa C.A."/>
            <person name="Scheuner C."/>
            <person name="Sibirny A.A."/>
            <person name="Slot J.C."/>
            <person name="Stielow J.B."/>
            <person name="Sun H."/>
            <person name="Kurtzman C.P."/>
            <person name="Blackwell M."/>
            <person name="Grigoriev I.V."/>
            <person name="Jeffries T.W."/>
        </authorList>
    </citation>
    <scope>NUCLEOTIDE SEQUENCE [LARGE SCALE GENOMIC DNA]</scope>
    <source>
        <strain evidence="10 11">DSM 6958</strain>
    </source>
</reference>
<name>A0A1E3PIF1_9ASCO</name>
<evidence type="ECO:0000313" key="11">
    <source>
        <dbReference type="Proteomes" id="UP000095009"/>
    </source>
</evidence>
<keyword evidence="5 8" id="KW-0698">rRNA processing</keyword>
<evidence type="ECO:0000256" key="4">
    <source>
        <dbReference type="ARBA" id="ARBA00022517"/>
    </source>
</evidence>
<accession>A0A1E3PIF1</accession>
<proteinExistence type="inferred from homology"/>
<keyword evidence="7 8" id="KW-0539">Nucleus</keyword>
<organism evidence="10 11">
    <name type="scientific">Nadsonia fulvescens var. elongata DSM 6958</name>
    <dbReference type="NCBI Taxonomy" id="857566"/>
    <lineage>
        <taxon>Eukaryota</taxon>
        <taxon>Fungi</taxon>
        <taxon>Dikarya</taxon>
        <taxon>Ascomycota</taxon>
        <taxon>Saccharomycotina</taxon>
        <taxon>Dipodascomycetes</taxon>
        <taxon>Dipodascales</taxon>
        <taxon>Dipodascales incertae sedis</taxon>
        <taxon>Nadsonia</taxon>
    </lineage>
</organism>
<dbReference type="EMBL" id="KV454410">
    <property type="protein sequence ID" value="ODQ65191.1"/>
    <property type="molecule type" value="Genomic_DNA"/>
</dbReference>
<gene>
    <name evidence="10" type="ORF">NADFUDRAFT_42479</name>
</gene>
<evidence type="ECO:0000256" key="5">
    <source>
        <dbReference type="ARBA" id="ARBA00022552"/>
    </source>
</evidence>
<evidence type="ECO:0000256" key="7">
    <source>
        <dbReference type="ARBA" id="ARBA00023242"/>
    </source>
</evidence>
<dbReference type="STRING" id="857566.A0A1E3PIF1"/>
<evidence type="ECO:0000313" key="10">
    <source>
        <dbReference type="EMBL" id="ODQ65191.1"/>
    </source>
</evidence>
<sequence>MSGDKVQVANTTVVDSHGDDEKVGVRVSGKQWKSKKAPLRIHAVGVPSKSWDKKYEARMAEKATKDKIAEMKAEKEAERKSRVQAIKDKKAAREEKERFEKMALVMNAKKIARVKRKEKRNKLLKER</sequence>
<keyword evidence="4 8" id="KW-0690">Ribosome biogenesis</keyword>
<comment type="function">
    <text evidence="1 8">Involved in nucleolar integrity and required for processing of the pre-rRNA for the 60S ribosome subunit.</text>
</comment>
<dbReference type="GO" id="GO:0005730">
    <property type="term" value="C:nucleolus"/>
    <property type="evidence" value="ECO:0007669"/>
    <property type="project" value="UniProtKB-SubCell"/>
</dbReference>
<dbReference type="Pfam" id="PF03879">
    <property type="entry name" value="Cgr1"/>
    <property type="match status" value="1"/>
</dbReference>
<keyword evidence="6" id="KW-0175">Coiled coil</keyword>
<keyword evidence="11" id="KW-1185">Reference proteome</keyword>
<evidence type="ECO:0000256" key="8">
    <source>
        <dbReference type="RuleBase" id="RU363084"/>
    </source>
</evidence>
<protein>
    <recommendedName>
        <fullName evidence="8">rRNA-processing protein</fullName>
    </recommendedName>
</protein>
<evidence type="ECO:0000256" key="2">
    <source>
        <dbReference type="ARBA" id="ARBA00004604"/>
    </source>
</evidence>
<feature type="region of interest" description="Disordered" evidence="9">
    <location>
        <begin position="1"/>
        <end position="22"/>
    </location>
</feature>
<dbReference type="InterPro" id="IPR005579">
    <property type="entry name" value="Cgr1-like"/>
</dbReference>
<dbReference type="Proteomes" id="UP000095009">
    <property type="component" value="Unassembled WGS sequence"/>
</dbReference>
<evidence type="ECO:0000256" key="1">
    <source>
        <dbReference type="ARBA" id="ARBA00004090"/>
    </source>
</evidence>
<comment type="similarity">
    <text evidence="3 8">Belongs to the CGR1 family.</text>
</comment>
<evidence type="ECO:0000256" key="9">
    <source>
        <dbReference type="SAM" id="MobiDB-lite"/>
    </source>
</evidence>